<reference evidence="2" key="1">
    <citation type="submission" date="2021-03" db="EMBL/GenBank/DDBJ databases">
        <title>Chromosome level genome of the anhydrobiotic midge Polypedilum vanderplanki.</title>
        <authorList>
            <person name="Yoshida Y."/>
            <person name="Kikawada T."/>
            <person name="Gusev O."/>
        </authorList>
    </citation>
    <scope>NUCLEOTIDE SEQUENCE</scope>
    <source>
        <strain evidence="2">NIAS01</strain>
        <tissue evidence="2">Whole body or cell culture</tissue>
    </source>
</reference>
<comment type="caution">
    <text evidence="2">The sequence shown here is derived from an EMBL/GenBank/DDBJ whole genome shotgun (WGS) entry which is preliminary data.</text>
</comment>
<dbReference type="InterPro" id="IPR011333">
    <property type="entry name" value="SKP1/BTB/POZ_sf"/>
</dbReference>
<dbReference type="PANTHER" id="PTHR24413">
    <property type="entry name" value="SPECKLE-TYPE POZ PROTEIN"/>
    <property type="match status" value="1"/>
</dbReference>
<evidence type="ECO:0000313" key="3">
    <source>
        <dbReference type="Proteomes" id="UP001107558"/>
    </source>
</evidence>
<evidence type="ECO:0000259" key="1">
    <source>
        <dbReference type="PROSITE" id="PS50097"/>
    </source>
</evidence>
<gene>
    <name evidence="2" type="ORF">PVAND_003662</name>
</gene>
<dbReference type="Gene3D" id="3.30.710.10">
    <property type="entry name" value="Potassium Channel Kv1.1, Chain A"/>
    <property type="match status" value="1"/>
</dbReference>
<dbReference type="PROSITE" id="PS50097">
    <property type="entry name" value="BTB"/>
    <property type="match status" value="1"/>
</dbReference>
<keyword evidence="3" id="KW-1185">Reference proteome</keyword>
<dbReference type="Proteomes" id="UP001107558">
    <property type="component" value="Chromosome 3"/>
</dbReference>
<dbReference type="SUPFAM" id="SSF54695">
    <property type="entry name" value="POZ domain"/>
    <property type="match status" value="1"/>
</dbReference>
<dbReference type="AlphaFoldDB" id="A0A9J6BUQ8"/>
<dbReference type="Pfam" id="PF00651">
    <property type="entry name" value="BTB"/>
    <property type="match status" value="1"/>
</dbReference>
<proteinExistence type="predicted"/>
<feature type="domain" description="BTB" evidence="1">
    <location>
        <begin position="180"/>
        <end position="245"/>
    </location>
</feature>
<organism evidence="2 3">
    <name type="scientific">Polypedilum vanderplanki</name>
    <name type="common">Sleeping chironomid midge</name>
    <dbReference type="NCBI Taxonomy" id="319348"/>
    <lineage>
        <taxon>Eukaryota</taxon>
        <taxon>Metazoa</taxon>
        <taxon>Ecdysozoa</taxon>
        <taxon>Arthropoda</taxon>
        <taxon>Hexapoda</taxon>
        <taxon>Insecta</taxon>
        <taxon>Pterygota</taxon>
        <taxon>Neoptera</taxon>
        <taxon>Endopterygota</taxon>
        <taxon>Diptera</taxon>
        <taxon>Nematocera</taxon>
        <taxon>Chironomoidea</taxon>
        <taxon>Chironomidae</taxon>
        <taxon>Chironominae</taxon>
        <taxon>Polypedilum</taxon>
        <taxon>Polypedilum</taxon>
    </lineage>
</organism>
<evidence type="ECO:0000313" key="2">
    <source>
        <dbReference type="EMBL" id="KAG5673633.1"/>
    </source>
</evidence>
<dbReference type="InterPro" id="IPR000210">
    <property type="entry name" value="BTB/POZ_dom"/>
</dbReference>
<sequence>MSSLTTTKTDKFTSNYTWHIRNTNEWMKLLIEKNCTEIKSEEHVFEEFPNIKWYLSISRSDNTLSFLVNTFRDKVDSDKNSYFEYKVSAQMRRGKHRAYWLYYESKQDKLPFYKSTFSKTMGELPSVNKYLNGDDFEVVLIYDLFITNTVTITKPVISEKKPQLLLIEDLRNLLNIGNYYDVTLDIAGKEYKVHKAILSARSPFFANFFKMNSAIKTYAIDLEVSKTVSEAFLNFIYTGDYENIENINDVLKIFALADIYQVEDLKEIYECFLETRVTTENAAVLFCYALKYNSTHGLKKRAFEVLQAHYKEMGVNIPQNMIDKSIEVLEEYIDSEIRIIEMDLQEMNINEE</sequence>
<dbReference type="OrthoDB" id="6359816at2759"/>
<dbReference type="EMBL" id="JADBJN010000003">
    <property type="protein sequence ID" value="KAG5673633.1"/>
    <property type="molecule type" value="Genomic_DNA"/>
</dbReference>
<name>A0A9J6BUQ8_POLVA</name>
<accession>A0A9J6BUQ8</accession>
<dbReference type="SMART" id="SM00225">
    <property type="entry name" value="BTB"/>
    <property type="match status" value="1"/>
</dbReference>
<protein>
    <recommendedName>
        <fullName evidence="1">BTB domain-containing protein</fullName>
    </recommendedName>
</protein>